<gene>
    <name evidence="2" type="ORF">Ocin01_07685</name>
</gene>
<keyword evidence="3" id="KW-1185">Reference proteome</keyword>
<keyword evidence="1" id="KW-0812">Transmembrane</keyword>
<evidence type="ECO:0000313" key="3">
    <source>
        <dbReference type="Proteomes" id="UP000094527"/>
    </source>
</evidence>
<reference evidence="2 3" key="1">
    <citation type="journal article" date="2016" name="Genome Biol. Evol.">
        <title>Gene Family Evolution Reflects Adaptation to Soil Environmental Stressors in the Genome of the Collembolan Orchesella cincta.</title>
        <authorList>
            <person name="Faddeeva-Vakhrusheva A."/>
            <person name="Derks M.F."/>
            <person name="Anvar S.Y."/>
            <person name="Agamennone V."/>
            <person name="Suring W."/>
            <person name="Smit S."/>
            <person name="van Straalen N.M."/>
            <person name="Roelofs D."/>
        </authorList>
    </citation>
    <scope>NUCLEOTIDE SEQUENCE [LARGE SCALE GENOMIC DNA]</scope>
    <source>
        <tissue evidence="2">Mixed pool</tissue>
    </source>
</reference>
<organism evidence="2 3">
    <name type="scientific">Orchesella cincta</name>
    <name type="common">Springtail</name>
    <name type="synonym">Podura cincta</name>
    <dbReference type="NCBI Taxonomy" id="48709"/>
    <lineage>
        <taxon>Eukaryota</taxon>
        <taxon>Metazoa</taxon>
        <taxon>Ecdysozoa</taxon>
        <taxon>Arthropoda</taxon>
        <taxon>Hexapoda</taxon>
        <taxon>Collembola</taxon>
        <taxon>Entomobryomorpha</taxon>
        <taxon>Entomobryoidea</taxon>
        <taxon>Orchesellidae</taxon>
        <taxon>Orchesellinae</taxon>
        <taxon>Orchesella</taxon>
    </lineage>
</organism>
<keyword evidence="1" id="KW-1133">Transmembrane helix</keyword>
<dbReference type="EMBL" id="LJIJ01000305">
    <property type="protein sequence ID" value="ODM98994.1"/>
    <property type="molecule type" value="Genomic_DNA"/>
</dbReference>
<proteinExistence type="predicted"/>
<accession>A0A1D2N1R8</accession>
<sequence length="126" mass="15149">MDYRARSLKGKRRVVWSGAQPFPPHSVWVDRRRSSKFWDANEKQPTFECRFEKVNQLENIFRDKLFGPGWETRMRGYMAAASSYLSRCLLPLCSLWWIALLEQRRRKGLKGVGDWKDFRFIQQMEE</sequence>
<evidence type="ECO:0000313" key="2">
    <source>
        <dbReference type="EMBL" id="ODM98994.1"/>
    </source>
</evidence>
<keyword evidence="1" id="KW-0472">Membrane</keyword>
<name>A0A1D2N1R8_ORCCI</name>
<evidence type="ECO:0000256" key="1">
    <source>
        <dbReference type="SAM" id="Phobius"/>
    </source>
</evidence>
<feature type="transmembrane region" description="Helical" evidence="1">
    <location>
        <begin position="84"/>
        <end position="101"/>
    </location>
</feature>
<dbReference type="Proteomes" id="UP000094527">
    <property type="component" value="Unassembled WGS sequence"/>
</dbReference>
<dbReference type="AlphaFoldDB" id="A0A1D2N1R8"/>
<comment type="caution">
    <text evidence="2">The sequence shown here is derived from an EMBL/GenBank/DDBJ whole genome shotgun (WGS) entry which is preliminary data.</text>
</comment>
<protein>
    <submittedName>
        <fullName evidence="2">Uncharacterized protein</fullName>
    </submittedName>
</protein>